<keyword evidence="1" id="KW-1133">Transmembrane helix</keyword>
<evidence type="ECO:0000256" key="1">
    <source>
        <dbReference type="SAM" id="Phobius"/>
    </source>
</evidence>
<gene>
    <name evidence="2" type="ORF">SAMN04489727_1790</name>
</gene>
<reference evidence="3" key="1">
    <citation type="submission" date="2016-10" db="EMBL/GenBank/DDBJ databases">
        <authorList>
            <person name="Varghese N."/>
            <person name="Submissions S."/>
        </authorList>
    </citation>
    <scope>NUCLEOTIDE SEQUENCE [LARGE SCALE GENOMIC DNA]</scope>
    <source>
        <strain evidence="3">DSM 44544</strain>
    </source>
</reference>
<sequence>MRTRWDPDGPGRRQAAPGPPVTVFSVLCLAIVLVSFGGLIFLGVTFKERAGSLVAPATVERVLSVGRVAARLDDGRRLDVVTDTRFNRRTRTTSGPGYVPGRRIEVRYWPGKAEPPADTAGEVRVPGPWIFAVPAAGLLLGIAGLLVPNRPLRSRST</sequence>
<keyword evidence="1" id="KW-0472">Membrane</keyword>
<name>A0A1H4JDM2_9PSEU</name>
<dbReference type="RefSeq" id="WP_091305333.1">
    <property type="nucleotide sequence ID" value="NZ_FNSO01000003.1"/>
</dbReference>
<keyword evidence="1" id="KW-0812">Transmembrane</keyword>
<evidence type="ECO:0008006" key="4">
    <source>
        <dbReference type="Google" id="ProtNLM"/>
    </source>
</evidence>
<keyword evidence="3" id="KW-1185">Reference proteome</keyword>
<feature type="transmembrane region" description="Helical" evidence="1">
    <location>
        <begin position="129"/>
        <end position="147"/>
    </location>
</feature>
<proteinExistence type="predicted"/>
<dbReference type="Proteomes" id="UP000199622">
    <property type="component" value="Unassembled WGS sequence"/>
</dbReference>
<protein>
    <recommendedName>
        <fullName evidence="4">DUF3592 domain-containing protein</fullName>
    </recommendedName>
</protein>
<dbReference type="OrthoDB" id="3627018at2"/>
<accession>A0A1H4JDM2</accession>
<evidence type="ECO:0000313" key="3">
    <source>
        <dbReference type="Proteomes" id="UP000199622"/>
    </source>
</evidence>
<evidence type="ECO:0000313" key="2">
    <source>
        <dbReference type="EMBL" id="SEB44301.1"/>
    </source>
</evidence>
<organism evidence="2 3">
    <name type="scientific">Amycolatopsis tolypomycina</name>
    <dbReference type="NCBI Taxonomy" id="208445"/>
    <lineage>
        <taxon>Bacteria</taxon>
        <taxon>Bacillati</taxon>
        <taxon>Actinomycetota</taxon>
        <taxon>Actinomycetes</taxon>
        <taxon>Pseudonocardiales</taxon>
        <taxon>Pseudonocardiaceae</taxon>
        <taxon>Amycolatopsis</taxon>
    </lineage>
</organism>
<feature type="transmembrane region" description="Helical" evidence="1">
    <location>
        <begin position="21"/>
        <end position="44"/>
    </location>
</feature>
<dbReference type="EMBL" id="FNSO01000003">
    <property type="protein sequence ID" value="SEB44301.1"/>
    <property type="molecule type" value="Genomic_DNA"/>
</dbReference>
<dbReference type="AlphaFoldDB" id="A0A1H4JDM2"/>